<dbReference type="AlphaFoldDB" id="A0A975B8D2"/>
<dbReference type="Pfam" id="PF04909">
    <property type="entry name" value="Amidohydro_2"/>
    <property type="match status" value="1"/>
</dbReference>
<dbReference type="SUPFAM" id="SSF51556">
    <property type="entry name" value="Metallo-dependent hydrolases"/>
    <property type="match status" value="1"/>
</dbReference>
<evidence type="ECO:0000256" key="1">
    <source>
        <dbReference type="ARBA" id="ARBA00023239"/>
    </source>
</evidence>
<dbReference type="GO" id="GO:0019748">
    <property type="term" value="P:secondary metabolic process"/>
    <property type="evidence" value="ECO:0007669"/>
    <property type="project" value="TreeGrafter"/>
</dbReference>
<evidence type="ECO:0000259" key="2">
    <source>
        <dbReference type="Pfam" id="PF04909"/>
    </source>
</evidence>
<keyword evidence="1" id="KW-0456">Lyase</keyword>
<evidence type="ECO:0000313" key="3">
    <source>
        <dbReference type="EMBL" id="QTA80884.1"/>
    </source>
</evidence>
<dbReference type="PANTHER" id="PTHR21240:SF28">
    <property type="entry name" value="ISO-OROTATE DECARBOXYLASE (EUROFUNG)"/>
    <property type="match status" value="1"/>
</dbReference>
<dbReference type="GO" id="GO:0016831">
    <property type="term" value="F:carboxy-lyase activity"/>
    <property type="evidence" value="ECO:0007669"/>
    <property type="project" value="InterPro"/>
</dbReference>
<protein>
    <submittedName>
        <fullName evidence="3">Amidohydrolase</fullName>
    </submittedName>
</protein>
<evidence type="ECO:0000313" key="4">
    <source>
        <dbReference type="Proteomes" id="UP000663720"/>
    </source>
</evidence>
<dbReference type="PANTHER" id="PTHR21240">
    <property type="entry name" value="2-AMINO-3-CARBOXYLMUCONATE-6-SEMIALDEHYDE DECARBOXYLASE"/>
    <property type="match status" value="1"/>
</dbReference>
<dbReference type="Gene3D" id="3.20.20.140">
    <property type="entry name" value="Metal-dependent hydrolases"/>
    <property type="match status" value="1"/>
</dbReference>
<dbReference type="EMBL" id="CP061799">
    <property type="protein sequence ID" value="QTA80884.1"/>
    <property type="molecule type" value="Genomic_DNA"/>
</dbReference>
<gene>
    <name evidence="3" type="ORF">dnl_31980</name>
</gene>
<dbReference type="InterPro" id="IPR032465">
    <property type="entry name" value="ACMSD"/>
</dbReference>
<name>A0A975B8D2_9BACT</name>
<dbReference type="GO" id="GO:0005737">
    <property type="term" value="C:cytoplasm"/>
    <property type="evidence" value="ECO:0007669"/>
    <property type="project" value="TreeGrafter"/>
</dbReference>
<dbReference type="InterPro" id="IPR032466">
    <property type="entry name" value="Metal_Hydrolase"/>
</dbReference>
<dbReference type="RefSeq" id="WP_207692446.1">
    <property type="nucleotide sequence ID" value="NZ_CP061799.1"/>
</dbReference>
<dbReference type="GO" id="GO:0016787">
    <property type="term" value="F:hydrolase activity"/>
    <property type="evidence" value="ECO:0007669"/>
    <property type="project" value="InterPro"/>
</dbReference>
<keyword evidence="4" id="KW-1185">Reference proteome</keyword>
<dbReference type="CDD" id="cd01292">
    <property type="entry name" value="metallo-dependent_hydrolases"/>
    <property type="match status" value="1"/>
</dbReference>
<dbReference type="KEGG" id="dli:dnl_31980"/>
<proteinExistence type="predicted"/>
<dbReference type="InterPro" id="IPR006680">
    <property type="entry name" value="Amidohydro-rel"/>
</dbReference>
<sequence length="283" mass="32353">MIIDFHTHIFSRQVREKREDYFPLEPAFKLLYNSHKAKLVSADETINMMDEQGVDKSVVFGFPWKDSDTFKRENDYVADMVQKYPDRLMGFCCFDAYSRDAGLETIRCLDNGLSGVGELAFYQSGIDESGRNALEPVMEICLDKDLPVMIHTNEPVGHMYPGKTPNTLAQIYKLVKKFPDNKIILAHWGGGIFFYNLLKKEVKESLKNVWYDTAASPFLYDVDIYPKAAELAGIDKILFGTDFPLLKPKRYFDDMQKSGISKADTDKICGINAEIFFNRTANI</sequence>
<reference evidence="3" key="1">
    <citation type="journal article" date="2021" name="Microb. Physiol.">
        <title>Proteogenomic Insights into the Physiology of Marine, Sulfate-Reducing, Filamentous Desulfonema limicola and Desulfonema magnum.</title>
        <authorList>
            <person name="Schnaars V."/>
            <person name="Wohlbrand L."/>
            <person name="Scheve S."/>
            <person name="Hinrichs C."/>
            <person name="Reinhardt R."/>
            <person name="Rabus R."/>
        </authorList>
    </citation>
    <scope>NUCLEOTIDE SEQUENCE</scope>
    <source>
        <strain evidence="3">5ac10</strain>
    </source>
</reference>
<organism evidence="3 4">
    <name type="scientific">Desulfonema limicola</name>
    <dbReference type="NCBI Taxonomy" id="45656"/>
    <lineage>
        <taxon>Bacteria</taxon>
        <taxon>Pseudomonadati</taxon>
        <taxon>Thermodesulfobacteriota</taxon>
        <taxon>Desulfobacteria</taxon>
        <taxon>Desulfobacterales</taxon>
        <taxon>Desulfococcaceae</taxon>
        <taxon>Desulfonema</taxon>
    </lineage>
</organism>
<accession>A0A975B8D2</accession>
<dbReference type="Proteomes" id="UP000663720">
    <property type="component" value="Chromosome"/>
</dbReference>
<feature type="domain" description="Amidohydrolase-related" evidence="2">
    <location>
        <begin position="3"/>
        <end position="278"/>
    </location>
</feature>